<protein>
    <submittedName>
        <fullName evidence="1">Uncharacterized protein</fullName>
    </submittedName>
</protein>
<accession>A0A7V6A1B3</accession>
<name>A0A7V6A1B3_9BACT</name>
<dbReference type="EMBL" id="DTGR01000030">
    <property type="protein sequence ID" value="HHS28457.1"/>
    <property type="molecule type" value="Genomic_DNA"/>
</dbReference>
<evidence type="ECO:0000313" key="1">
    <source>
        <dbReference type="EMBL" id="HHS28457.1"/>
    </source>
</evidence>
<reference evidence="1" key="1">
    <citation type="journal article" date="2020" name="mSystems">
        <title>Genome- and Community-Level Interaction Insights into Carbon Utilization and Element Cycling Functions of Hydrothermarchaeota in Hydrothermal Sediment.</title>
        <authorList>
            <person name="Zhou Z."/>
            <person name="Liu Y."/>
            <person name="Xu W."/>
            <person name="Pan J."/>
            <person name="Luo Z.H."/>
            <person name="Li M."/>
        </authorList>
    </citation>
    <scope>NUCLEOTIDE SEQUENCE [LARGE SCALE GENOMIC DNA]</scope>
    <source>
        <strain evidence="1">SpSt-767</strain>
    </source>
</reference>
<sequence>MRKLKKSLERLEKQYGITTAGFLQALETGDPQAQSALQIWNRDYQALQYWQNMLSDYEAARESLKSL</sequence>
<gene>
    <name evidence="1" type="ORF">ENV52_01985</name>
</gene>
<proteinExistence type="predicted"/>
<organism evidence="1">
    <name type="scientific">Desulfobacca acetoxidans</name>
    <dbReference type="NCBI Taxonomy" id="60893"/>
    <lineage>
        <taxon>Bacteria</taxon>
        <taxon>Pseudomonadati</taxon>
        <taxon>Thermodesulfobacteriota</taxon>
        <taxon>Desulfobaccia</taxon>
        <taxon>Desulfobaccales</taxon>
        <taxon>Desulfobaccaceae</taxon>
        <taxon>Desulfobacca</taxon>
    </lineage>
</organism>
<dbReference type="AlphaFoldDB" id="A0A7V6A1B3"/>
<comment type="caution">
    <text evidence="1">The sequence shown here is derived from an EMBL/GenBank/DDBJ whole genome shotgun (WGS) entry which is preliminary data.</text>
</comment>